<dbReference type="EMBL" id="AAZO01007129">
    <property type="status" value="NOT_ANNOTATED_CDS"/>
    <property type="molecule type" value="Genomic_DNA"/>
</dbReference>
<dbReference type="GeneID" id="8232629"/>
<dbReference type="KEGG" id="phu:Phum_PHUM584880"/>
<name>E0W266_PEDHC</name>
<dbReference type="EMBL" id="DS235874">
    <property type="protein sequence ID" value="EEB19722.1"/>
    <property type="molecule type" value="Genomic_DNA"/>
</dbReference>
<dbReference type="HOGENOM" id="CLU_003417_3_1_1"/>
<dbReference type="PANTHER" id="PTHR12048:SF0">
    <property type="entry name" value="CCAAT_ENHANCER-BINDING PROTEIN ZETA"/>
    <property type="match status" value="1"/>
</dbReference>
<evidence type="ECO:0000259" key="3">
    <source>
        <dbReference type="Pfam" id="PF03914"/>
    </source>
</evidence>
<gene>
    <name evidence="5" type="primary">8232629</name>
    <name evidence="4" type="ORF">Phum_PHUM584880</name>
</gene>
<feature type="region of interest" description="Disordered" evidence="2">
    <location>
        <begin position="802"/>
        <end position="833"/>
    </location>
</feature>
<reference evidence="4" key="1">
    <citation type="submission" date="2007-04" db="EMBL/GenBank/DDBJ databases">
        <title>Annotation of Pediculus humanus corporis strain USDA.</title>
        <authorList>
            <person name="Kirkness E."/>
            <person name="Hannick L."/>
            <person name="Hass B."/>
            <person name="Bruggner R."/>
            <person name="Lawson D."/>
            <person name="Bidwell S."/>
            <person name="Joardar V."/>
            <person name="Caler E."/>
            <person name="Walenz B."/>
            <person name="Inman J."/>
            <person name="Schobel S."/>
            <person name="Galinsky K."/>
            <person name="Amedeo P."/>
            <person name="Strausberg R."/>
        </authorList>
    </citation>
    <scope>NUCLEOTIDE SEQUENCE</scope>
    <source>
        <strain evidence="4">USDA</strain>
    </source>
</reference>
<dbReference type="EnsemblMetazoa" id="PHUM584880-RA">
    <property type="protein sequence ID" value="PHUM584880-PA"/>
    <property type="gene ID" value="PHUM584880"/>
</dbReference>
<keyword evidence="6" id="KW-1185">Reference proteome</keyword>
<sequence>MKDGTEKNGKMMKKNYKFKKEFTQNIPDSNERNENFNKLNKQHSGKWYDELKNIDKGESETLPPEQISSLKSQASSVFNNAVILNKSKPPKSLSYSDYRWVQTVMSKGTKTDKVAAYTLLIQDSPLYNLSLLKIMVEMVKAGKNKECFMAIDTLCELFLSDLLPPYRKLKTFNQQPLSKLEELSSGNTVTRNKYLTLWYFEDQLKSVYNDFISMLTKLAFDTVEANKQKVITTMYKLLEGNPEMENVLLNNIVNKLGDPSKKVGSKVIYVLMKLLQSHPNMRGVVADAVEKVIFRKNISSRAQYYSVCFLSQFRLFKGENEIAKKLISIYLSLFKACTKTGDIDSRMMNALLVGVNKVFPYMKDDVSIMQEHVNTLYKIIHLSQSNIAIQCLSIIYLISRYSNSCEDRFYSILYKKIGEIEMFQSTHHAMFINLIFKAVKNDKEIPRICAFIKRLFQICTYIPTSMACGILILVSQILKLKGNILLQESSSENCPIKLEEESDDEDEKYNDVTEEKVKEEKEKFTKTLFNVQTPGVLKTWTNPDKSGLMKFNPGDVQEYNPLVRNPLYAGAHKCLCHELFELCQHFHPTVSLFAQKIINGETISYSGDPLLDFTLIRFLDKFSFKNPKAIKEEEDGVRKSFLPFNKKKHYVSSPVRRLRANTVQYLRLNESSIPADEIFLYRRFDDGSEDGSLAEDFDGDEIDDFTDEGEEFQGSELDEDEAELLSSGFKLPKLPQKKASSKVNKKKSKDDFKNLFASAEEFAEILEEGDNDGGSHAVSNKDRAGVKQLKWENERDNWINKKDYRKKGFKKSYPPKKRKNSSSNSNFIKKKKF</sequence>
<evidence type="ECO:0000256" key="1">
    <source>
        <dbReference type="ARBA" id="ARBA00007797"/>
    </source>
</evidence>
<evidence type="ECO:0000313" key="6">
    <source>
        <dbReference type="Proteomes" id="UP000009046"/>
    </source>
</evidence>
<evidence type="ECO:0000313" key="5">
    <source>
        <dbReference type="EnsemblMetazoa" id="PHUM584880-PA"/>
    </source>
</evidence>
<dbReference type="EMBL" id="AAZO01007130">
    <property type="status" value="NOT_ANNOTATED_CDS"/>
    <property type="molecule type" value="Genomic_DNA"/>
</dbReference>
<dbReference type="SUPFAM" id="SSF48371">
    <property type="entry name" value="ARM repeat"/>
    <property type="match status" value="1"/>
</dbReference>
<dbReference type="InterPro" id="IPR040155">
    <property type="entry name" value="CEBPZ/Mak21-like"/>
</dbReference>
<accession>E0W266</accession>
<evidence type="ECO:0000256" key="2">
    <source>
        <dbReference type="SAM" id="MobiDB-lite"/>
    </source>
</evidence>
<dbReference type="Gene3D" id="1.25.10.10">
    <property type="entry name" value="Leucine-rich Repeat Variant"/>
    <property type="match status" value="1"/>
</dbReference>
<dbReference type="GO" id="GO:0005634">
    <property type="term" value="C:nucleus"/>
    <property type="evidence" value="ECO:0007669"/>
    <property type="project" value="TreeGrafter"/>
</dbReference>
<dbReference type="CTD" id="8232629"/>
<dbReference type="PANTHER" id="PTHR12048">
    <property type="entry name" value="CCAAT-BINDING FACTOR-RELATED"/>
    <property type="match status" value="1"/>
</dbReference>
<dbReference type="eggNOG" id="KOG2038">
    <property type="taxonomic scope" value="Eukaryota"/>
</dbReference>
<dbReference type="Proteomes" id="UP000009046">
    <property type="component" value="Unassembled WGS sequence"/>
</dbReference>
<dbReference type="InterPro" id="IPR011989">
    <property type="entry name" value="ARM-like"/>
</dbReference>
<dbReference type="Pfam" id="PF03914">
    <property type="entry name" value="CBF"/>
    <property type="match status" value="1"/>
</dbReference>
<dbReference type="RefSeq" id="XP_002432460.1">
    <property type="nucleotide sequence ID" value="XM_002432415.1"/>
</dbReference>
<proteinExistence type="inferred from homology"/>
<dbReference type="InterPro" id="IPR016024">
    <property type="entry name" value="ARM-type_fold"/>
</dbReference>
<dbReference type="OrthoDB" id="28947at2759"/>
<dbReference type="STRING" id="121224.E0W266"/>
<dbReference type="InterPro" id="IPR005612">
    <property type="entry name" value="CCAAT-binding_factor"/>
</dbReference>
<reference evidence="4" key="2">
    <citation type="submission" date="2007-04" db="EMBL/GenBank/DDBJ databases">
        <title>The genome of the human body louse.</title>
        <authorList>
            <consortium name="The Human Body Louse Genome Consortium"/>
            <person name="Kirkness E."/>
            <person name="Walenz B."/>
            <person name="Hass B."/>
            <person name="Bruggner R."/>
            <person name="Strausberg R."/>
        </authorList>
    </citation>
    <scope>NUCLEOTIDE SEQUENCE</scope>
    <source>
        <strain evidence="4">USDA</strain>
    </source>
</reference>
<dbReference type="AlphaFoldDB" id="E0W266"/>
<feature type="region of interest" description="Disordered" evidence="2">
    <location>
        <begin position="1"/>
        <end position="21"/>
    </location>
</feature>
<evidence type="ECO:0000313" key="4">
    <source>
        <dbReference type="EMBL" id="EEB19722.1"/>
    </source>
</evidence>
<organism>
    <name type="scientific">Pediculus humanus subsp. corporis</name>
    <name type="common">Body louse</name>
    <dbReference type="NCBI Taxonomy" id="121224"/>
    <lineage>
        <taxon>Eukaryota</taxon>
        <taxon>Metazoa</taxon>
        <taxon>Ecdysozoa</taxon>
        <taxon>Arthropoda</taxon>
        <taxon>Hexapoda</taxon>
        <taxon>Insecta</taxon>
        <taxon>Pterygota</taxon>
        <taxon>Neoptera</taxon>
        <taxon>Paraneoptera</taxon>
        <taxon>Psocodea</taxon>
        <taxon>Troctomorpha</taxon>
        <taxon>Phthiraptera</taxon>
        <taxon>Anoplura</taxon>
        <taxon>Pediculidae</taxon>
        <taxon>Pediculus</taxon>
    </lineage>
</organism>
<dbReference type="FunCoup" id="E0W266">
    <property type="interactions" value="1272"/>
</dbReference>
<comment type="similarity">
    <text evidence="1">Belongs to the CBF/MAK21 family.</text>
</comment>
<feature type="domain" description="CCAAT-binding factor" evidence="3">
    <location>
        <begin position="388"/>
        <end position="594"/>
    </location>
</feature>
<protein>
    <recommendedName>
        <fullName evidence="3">CCAAT-binding factor domain-containing protein</fullName>
    </recommendedName>
</protein>
<dbReference type="VEuPathDB" id="VectorBase:PHUM584880"/>
<dbReference type="InParanoid" id="E0W266"/>
<feature type="compositionally biased region" description="Basic residues" evidence="2">
    <location>
        <begin position="803"/>
        <end position="820"/>
    </location>
</feature>
<reference evidence="5" key="3">
    <citation type="submission" date="2021-02" db="UniProtKB">
        <authorList>
            <consortium name="EnsemblMetazoa"/>
        </authorList>
    </citation>
    <scope>IDENTIFICATION</scope>
    <source>
        <strain evidence="5">USDA</strain>
    </source>
</reference>
<dbReference type="OMA" id="NKLGHPN"/>